<dbReference type="Proteomes" id="UP000325558">
    <property type="component" value="Unassembled WGS sequence"/>
</dbReference>
<sequence>MNLDIGLIEYYVEAVGIIGMSVIGIWSTSRTFDSASDYVHASGGSIDISYRLWGT</sequence>
<name>A0A5N6YBC1_9EURO</name>
<evidence type="ECO:0000313" key="1">
    <source>
        <dbReference type="EMBL" id="KAE8342781.1"/>
    </source>
</evidence>
<reference evidence="1" key="1">
    <citation type="submission" date="2019-04" db="EMBL/GenBank/DDBJ databases">
        <title>Friends and foes A comparative genomics study of 23 Aspergillus species from section Flavi.</title>
        <authorList>
            <consortium name="DOE Joint Genome Institute"/>
            <person name="Kjaerbolling I."/>
            <person name="Vesth T."/>
            <person name="Frisvad J.C."/>
            <person name="Nybo J.L."/>
            <person name="Theobald S."/>
            <person name="Kildgaard S."/>
            <person name="Isbrandt T."/>
            <person name="Kuo A."/>
            <person name="Sato A."/>
            <person name="Lyhne E.K."/>
            <person name="Kogle M.E."/>
            <person name="Wiebenga A."/>
            <person name="Kun R.S."/>
            <person name="Lubbers R.J."/>
            <person name="Makela M.R."/>
            <person name="Barry K."/>
            <person name="Chovatia M."/>
            <person name="Clum A."/>
            <person name="Daum C."/>
            <person name="Haridas S."/>
            <person name="He G."/>
            <person name="LaButti K."/>
            <person name="Lipzen A."/>
            <person name="Mondo S."/>
            <person name="Riley R."/>
            <person name="Salamov A."/>
            <person name="Simmons B.A."/>
            <person name="Magnuson J.K."/>
            <person name="Henrissat B."/>
            <person name="Mortensen U.H."/>
            <person name="Larsen T.O."/>
            <person name="Devries R.P."/>
            <person name="Grigoriev I.V."/>
            <person name="Machida M."/>
            <person name="Baker S.E."/>
            <person name="Andersen M.R."/>
        </authorList>
    </citation>
    <scope>NUCLEOTIDE SEQUENCE</scope>
    <source>
        <strain evidence="1">CBS 117612</strain>
    </source>
</reference>
<dbReference type="EMBL" id="ML737132">
    <property type="protein sequence ID" value="KAE8342781.1"/>
    <property type="molecule type" value="Genomic_DNA"/>
</dbReference>
<dbReference type="AlphaFoldDB" id="A0A5N6YBC1"/>
<gene>
    <name evidence="1" type="ORF">BDV24DRAFT_129747</name>
</gene>
<protein>
    <submittedName>
        <fullName evidence="1">Uncharacterized protein</fullName>
    </submittedName>
</protein>
<organism evidence="1">
    <name type="scientific">Aspergillus arachidicola</name>
    <dbReference type="NCBI Taxonomy" id="656916"/>
    <lineage>
        <taxon>Eukaryota</taxon>
        <taxon>Fungi</taxon>
        <taxon>Dikarya</taxon>
        <taxon>Ascomycota</taxon>
        <taxon>Pezizomycotina</taxon>
        <taxon>Eurotiomycetes</taxon>
        <taxon>Eurotiomycetidae</taxon>
        <taxon>Eurotiales</taxon>
        <taxon>Aspergillaceae</taxon>
        <taxon>Aspergillus</taxon>
        <taxon>Aspergillus subgen. Circumdati</taxon>
    </lineage>
</organism>
<proteinExistence type="predicted"/>
<accession>A0A5N6YBC1</accession>